<reference evidence="3" key="1">
    <citation type="submission" date="2017-09" db="EMBL/GenBank/DDBJ databases">
        <authorList>
            <person name="Varghese N."/>
            <person name="Submissions S."/>
        </authorList>
    </citation>
    <scope>NUCLEOTIDE SEQUENCE [LARGE SCALE GENOMIC DNA]</scope>
    <source>
        <strain evidence="3">C7</strain>
    </source>
</reference>
<dbReference type="Gene3D" id="1.10.510.10">
    <property type="entry name" value="Transferase(Phosphotransferase) domain 1"/>
    <property type="match status" value="1"/>
</dbReference>
<protein>
    <submittedName>
        <fullName evidence="2">Phosphotransferase enzyme family protein</fullName>
    </submittedName>
</protein>
<dbReference type="Proteomes" id="UP000220034">
    <property type="component" value="Unassembled WGS sequence"/>
</dbReference>
<proteinExistence type="predicted"/>
<dbReference type="Pfam" id="PF01636">
    <property type="entry name" value="APH"/>
    <property type="match status" value="1"/>
</dbReference>
<dbReference type="Gene3D" id="3.30.200.20">
    <property type="entry name" value="Phosphorylase Kinase, domain 1"/>
    <property type="match status" value="1"/>
</dbReference>
<dbReference type="InterPro" id="IPR011009">
    <property type="entry name" value="Kinase-like_dom_sf"/>
</dbReference>
<organism evidence="2 3">
    <name type="scientific">Pontivivens marinum</name>
    <dbReference type="NCBI Taxonomy" id="1690039"/>
    <lineage>
        <taxon>Bacteria</taxon>
        <taxon>Pseudomonadati</taxon>
        <taxon>Pseudomonadota</taxon>
        <taxon>Alphaproteobacteria</taxon>
        <taxon>Rhodobacterales</taxon>
        <taxon>Paracoccaceae</taxon>
        <taxon>Pontivivens</taxon>
    </lineage>
</organism>
<dbReference type="OrthoDB" id="7334546at2"/>
<dbReference type="Gene3D" id="3.90.1200.10">
    <property type="match status" value="1"/>
</dbReference>
<dbReference type="AlphaFoldDB" id="A0A2C9CUJ6"/>
<keyword evidence="2" id="KW-0808">Transferase</keyword>
<dbReference type="RefSeq" id="WP_097930702.1">
    <property type="nucleotide sequence ID" value="NZ_OCTN01000005.1"/>
</dbReference>
<dbReference type="InterPro" id="IPR002575">
    <property type="entry name" value="Aminoglycoside_PTrfase"/>
</dbReference>
<evidence type="ECO:0000313" key="2">
    <source>
        <dbReference type="EMBL" id="SOH94795.1"/>
    </source>
</evidence>
<accession>A0A2C9CUJ6</accession>
<dbReference type="GO" id="GO:0016740">
    <property type="term" value="F:transferase activity"/>
    <property type="evidence" value="ECO:0007669"/>
    <property type="project" value="UniProtKB-KW"/>
</dbReference>
<name>A0A2C9CUJ6_9RHOB</name>
<evidence type="ECO:0000313" key="3">
    <source>
        <dbReference type="Proteomes" id="UP000220034"/>
    </source>
</evidence>
<dbReference type="SUPFAM" id="SSF56112">
    <property type="entry name" value="Protein kinase-like (PK-like)"/>
    <property type="match status" value="1"/>
</dbReference>
<feature type="domain" description="Aminoglycoside phosphotransferase" evidence="1">
    <location>
        <begin position="15"/>
        <end position="217"/>
    </location>
</feature>
<sequence length="264" mass="28722">MMPPDILYAELGGVWTPLTGGLSHHVWHVAVDDQPAMTVRIADRTTAPRLFARDPDAEWTALTALSGTGLAPRAIRRFPDAVVTEYIDGTTWDGQFMAAGKALRDLHAQTPPPLPVAPRCALQDGQKILQMCRDRNLSTVMPAAQPMTGPDVFLHGDPVGGNIVMHAGQARLIDWQCPARGPALHDIALFLSPAMQVIAQGRVPGADEIAAFSAGYGPLPDDAIAPLRWRIACHCQWRVEQGHEIYREALQAELTALAQSIRRQ</sequence>
<gene>
    <name evidence="2" type="ORF">SAMN06273572_105221</name>
</gene>
<dbReference type="EMBL" id="OCTN01000005">
    <property type="protein sequence ID" value="SOH94795.1"/>
    <property type="molecule type" value="Genomic_DNA"/>
</dbReference>
<evidence type="ECO:0000259" key="1">
    <source>
        <dbReference type="Pfam" id="PF01636"/>
    </source>
</evidence>
<keyword evidence="3" id="KW-1185">Reference proteome</keyword>